<evidence type="ECO:0000259" key="1">
    <source>
        <dbReference type="Pfam" id="PF12728"/>
    </source>
</evidence>
<proteinExistence type="predicted"/>
<dbReference type="InterPro" id="IPR041657">
    <property type="entry name" value="HTH_17"/>
</dbReference>
<dbReference type="AlphaFoldDB" id="A0A3M0S3E8"/>
<comment type="caution">
    <text evidence="2">The sequence shown here is derived from an EMBL/GenBank/DDBJ whole genome shotgun (WGS) entry which is preliminary data.</text>
</comment>
<gene>
    <name evidence="2" type="ORF">D9O40_18405</name>
</gene>
<dbReference type="Proteomes" id="UP000277999">
    <property type="component" value="Unassembled WGS sequence"/>
</dbReference>
<dbReference type="InterPro" id="IPR038148">
    <property type="entry name" value="Tn1545/Tn916_Xis"/>
</dbReference>
<feature type="domain" description="Helix-turn-helix" evidence="1">
    <location>
        <begin position="16"/>
        <end position="64"/>
    </location>
</feature>
<sequence length="70" mass="8159">MEKYKEVSNKTNPKKVMSIDEFCEEYGLGKNAAYNLAHREGAPIIRNGRKILFIRSKIDEWMESLIGKRI</sequence>
<reference evidence="2 3" key="1">
    <citation type="submission" date="2018-10" db="EMBL/GenBank/DDBJ databases">
        <title>Genome-centric metagenomics revealed C2 chemical producing, CO utilizing Clostridium with novel acetogenic gene cluster.</title>
        <authorList>
            <person name="Kang H."/>
            <person name="Park B."/>
            <person name="Choi I.G."/>
            <person name="Chang I.S."/>
        </authorList>
    </citation>
    <scope>NUCLEOTIDE SEQUENCE [LARGE SCALE GENOMIC DNA]</scope>
    <source>
        <strain evidence="2 3">H21-9</strain>
    </source>
</reference>
<dbReference type="EMBL" id="RFAQ01000109">
    <property type="protein sequence ID" value="RMC93048.1"/>
    <property type="molecule type" value="Genomic_DNA"/>
</dbReference>
<dbReference type="GO" id="GO:0003677">
    <property type="term" value="F:DNA binding"/>
    <property type="evidence" value="ECO:0007669"/>
    <property type="project" value="UniProtKB-KW"/>
</dbReference>
<evidence type="ECO:0000313" key="3">
    <source>
        <dbReference type="Proteomes" id="UP000277999"/>
    </source>
</evidence>
<protein>
    <submittedName>
        <fullName evidence="2">DNA-binding protein</fullName>
    </submittedName>
</protein>
<dbReference type="RefSeq" id="WP_122060114.1">
    <property type="nucleotide sequence ID" value="NZ_RFAQ01000109.1"/>
</dbReference>
<evidence type="ECO:0000313" key="2">
    <source>
        <dbReference type="EMBL" id="RMC93048.1"/>
    </source>
</evidence>
<dbReference type="Gene3D" id="3.90.105.50">
    <property type="match status" value="1"/>
</dbReference>
<keyword evidence="2" id="KW-0238">DNA-binding</keyword>
<organism evidence="2 3">
    <name type="scientific">Clostridium autoethanogenum</name>
    <dbReference type="NCBI Taxonomy" id="84023"/>
    <lineage>
        <taxon>Bacteria</taxon>
        <taxon>Bacillati</taxon>
        <taxon>Bacillota</taxon>
        <taxon>Clostridia</taxon>
        <taxon>Eubacteriales</taxon>
        <taxon>Clostridiaceae</taxon>
        <taxon>Clostridium</taxon>
    </lineage>
</organism>
<name>A0A3M0S3E8_9CLOT</name>
<dbReference type="Pfam" id="PF12728">
    <property type="entry name" value="HTH_17"/>
    <property type="match status" value="1"/>
</dbReference>
<accession>A0A3M0S3E8</accession>